<dbReference type="RefSeq" id="WP_129258273.1">
    <property type="nucleotide sequence ID" value="NZ_SDKC01000001.1"/>
</dbReference>
<keyword evidence="1" id="KW-0285">Flavoprotein</keyword>
<evidence type="ECO:0000313" key="5">
    <source>
        <dbReference type="Proteomes" id="UP000290106"/>
    </source>
</evidence>
<accession>A0A4V1NS31</accession>
<dbReference type="Proteomes" id="UP000290106">
    <property type="component" value="Unassembled WGS sequence"/>
</dbReference>
<dbReference type="SUPFAM" id="SSF55447">
    <property type="entry name" value="CO dehydrogenase flavoprotein C-terminal domain-like"/>
    <property type="match status" value="1"/>
</dbReference>
<name>A0A4V1NS31_9FIRM</name>
<proteinExistence type="predicted"/>
<dbReference type="InterPro" id="IPR016169">
    <property type="entry name" value="FAD-bd_PCMH_sub2"/>
</dbReference>
<organism evidence="4 5">
    <name type="scientific">Blautia faecicola</name>
    <dbReference type="NCBI Taxonomy" id="2509240"/>
    <lineage>
        <taxon>Bacteria</taxon>
        <taxon>Bacillati</taxon>
        <taxon>Bacillota</taxon>
        <taxon>Clostridia</taxon>
        <taxon>Lachnospirales</taxon>
        <taxon>Lachnospiraceae</taxon>
        <taxon>Blautia</taxon>
    </lineage>
</organism>
<dbReference type="EMBL" id="SDKC01000001">
    <property type="protein sequence ID" value="RXS75835.1"/>
    <property type="molecule type" value="Genomic_DNA"/>
</dbReference>
<evidence type="ECO:0000313" key="4">
    <source>
        <dbReference type="EMBL" id="RXS75835.1"/>
    </source>
</evidence>
<protein>
    <submittedName>
        <fullName evidence="4">Molybdopterin dehydrogenase</fullName>
    </submittedName>
</protein>
<dbReference type="PANTHER" id="PTHR42659:SF9">
    <property type="entry name" value="XANTHINE DEHYDROGENASE FAD-BINDING SUBUNIT XDHB-RELATED"/>
    <property type="match status" value="1"/>
</dbReference>
<dbReference type="SMART" id="SM01092">
    <property type="entry name" value="CO_deh_flav_C"/>
    <property type="match status" value="1"/>
</dbReference>
<dbReference type="SUPFAM" id="SSF56176">
    <property type="entry name" value="FAD-binding/transporter-associated domain-like"/>
    <property type="match status" value="1"/>
</dbReference>
<sequence>MIKIKEYVMAESLEQAYELNQKKRNCIIGGMLWLKMGNRMVPTAIDLSNLGLNTIEENEEEFSIGCMTTLRQLEQHEGLNSYTNGAVSESVRSIVGVQFRNLATVGGSVFGRFGFSDVLTCFLALDTWVELYKGGCIPLAEFARQKPNRDILVRLIVKKHEDKSVYLSHRNSKTDFPVLTCGISLREGQIYTAVGARPSRAVCLCVSEADWKKKGSEALAGELAAQFPTEGNMRAGKEFRSHLAEVLIGRGLKQIEKMQEV</sequence>
<evidence type="ECO:0000256" key="2">
    <source>
        <dbReference type="ARBA" id="ARBA00023002"/>
    </source>
</evidence>
<feature type="domain" description="FAD-binding PCMH-type" evidence="3">
    <location>
        <begin position="1"/>
        <end position="162"/>
    </location>
</feature>
<dbReference type="InterPro" id="IPR016166">
    <property type="entry name" value="FAD-bd_PCMH"/>
</dbReference>
<dbReference type="Gene3D" id="3.30.465.10">
    <property type="match status" value="1"/>
</dbReference>
<dbReference type="InterPro" id="IPR002346">
    <property type="entry name" value="Mopterin_DH_FAD-bd"/>
</dbReference>
<dbReference type="InterPro" id="IPR051312">
    <property type="entry name" value="Diverse_Substr_Oxidored"/>
</dbReference>
<dbReference type="InterPro" id="IPR036683">
    <property type="entry name" value="CO_DH_flav_C_dom_sf"/>
</dbReference>
<dbReference type="InterPro" id="IPR036318">
    <property type="entry name" value="FAD-bd_PCMH-like_sf"/>
</dbReference>
<dbReference type="Pfam" id="PF00941">
    <property type="entry name" value="FAD_binding_5"/>
    <property type="match status" value="1"/>
</dbReference>
<keyword evidence="2" id="KW-0560">Oxidoreductase</keyword>
<reference evidence="4 5" key="1">
    <citation type="submission" date="2019-01" db="EMBL/GenBank/DDBJ databases">
        <title>Blautia sp. nov. KGMB01111 isolated human feces.</title>
        <authorList>
            <person name="Park J.-E."/>
            <person name="Kim J.-S."/>
            <person name="Park S.-H."/>
        </authorList>
    </citation>
    <scope>NUCLEOTIDE SEQUENCE [LARGE SCALE GENOMIC DNA]</scope>
    <source>
        <strain evidence="4 5">KGMB01111</strain>
    </source>
</reference>
<keyword evidence="5" id="KW-1185">Reference proteome</keyword>
<dbReference type="PANTHER" id="PTHR42659">
    <property type="entry name" value="XANTHINE DEHYDROGENASE SUBUNIT C-RELATED"/>
    <property type="match status" value="1"/>
</dbReference>
<evidence type="ECO:0000256" key="1">
    <source>
        <dbReference type="ARBA" id="ARBA00022630"/>
    </source>
</evidence>
<dbReference type="GO" id="GO:0071949">
    <property type="term" value="F:FAD binding"/>
    <property type="evidence" value="ECO:0007669"/>
    <property type="project" value="InterPro"/>
</dbReference>
<dbReference type="GO" id="GO:0016491">
    <property type="term" value="F:oxidoreductase activity"/>
    <property type="evidence" value="ECO:0007669"/>
    <property type="project" value="UniProtKB-KW"/>
</dbReference>
<dbReference type="OrthoDB" id="9803647at2"/>
<comment type="caution">
    <text evidence="4">The sequence shown here is derived from an EMBL/GenBank/DDBJ whole genome shotgun (WGS) entry which is preliminary data.</text>
</comment>
<dbReference type="AlphaFoldDB" id="A0A4V1NS31"/>
<gene>
    <name evidence="4" type="ORF">ETP43_11880</name>
</gene>
<evidence type="ECO:0000259" key="3">
    <source>
        <dbReference type="PROSITE" id="PS51387"/>
    </source>
</evidence>
<dbReference type="PROSITE" id="PS51387">
    <property type="entry name" value="FAD_PCMH"/>
    <property type="match status" value="1"/>
</dbReference>
<dbReference type="InterPro" id="IPR005107">
    <property type="entry name" value="CO_DH_flav_C"/>
</dbReference>